<keyword evidence="1" id="KW-0472">Membrane</keyword>
<name>A0A842JBI2_9ACTN</name>
<keyword evidence="3" id="KW-1185">Reference proteome</keyword>
<protein>
    <submittedName>
        <fullName evidence="2">Uncharacterized protein</fullName>
    </submittedName>
</protein>
<comment type="caution">
    <text evidence="2">The sequence shown here is derived from an EMBL/GenBank/DDBJ whole genome shotgun (WGS) entry which is preliminary data.</text>
</comment>
<feature type="transmembrane region" description="Helical" evidence="1">
    <location>
        <begin position="87"/>
        <end position="110"/>
    </location>
</feature>
<organism evidence="2 3">
    <name type="scientific">Gordonibacter massiliensis</name>
    <name type="common">ex Traore et al. 2017</name>
    <dbReference type="NCBI Taxonomy" id="1841863"/>
    <lineage>
        <taxon>Bacteria</taxon>
        <taxon>Bacillati</taxon>
        <taxon>Actinomycetota</taxon>
        <taxon>Coriobacteriia</taxon>
        <taxon>Eggerthellales</taxon>
        <taxon>Eggerthellaceae</taxon>
        <taxon>Gordonibacter</taxon>
    </lineage>
</organism>
<keyword evidence="1" id="KW-0812">Transmembrane</keyword>
<evidence type="ECO:0000313" key="2">
    <source>
        <dbReference type="EMBL" id="MBC2889532.1"/>
    </source>
</evidence>
<gene>
    <name evidence="2" type="ORF">H7313_09260</name>
</gene>
<accession>A0A842JBI2</accession>
<dbReference type="Proteomes" id="UP000587396">
    <property type="component" value="Unassembled WGS sequence"/>
</dbReference>
<dbReference type="RefSeq" id="WP_185905349.1">
    <property type="nucleotide sequence ID" value="NZ_JACMSE010000006.1"/>
</dbReference>
<sequence>MDGTAIIALATAVLVLVALAVLAWMFWRGSWLFLVAGRAGENGDEETSEGRRRLARRMVVVLLIGFALVATLLLFEGAKLAGNAPLATAATMANNVAFVALLVGMVWFFIVQRPNRSKDDAAKEESRMAARARSARLDHLPMTTLVFSIAFIAVIALVGVLFAGL</sequence>
<keyword evidence="1" id="KW-1133">Transmembrane helix</keyword>
<feature type="transmembrane region" description="Helical" evidence="1">
    <location>
        <begin position="140"/>
        <end position="163"/>
    </location>
</feature>
<evidence type="ECO:0000313" key="3">
    <source>
        <dbReference type="Proteomes" id="UP000587396"/>
    </source>
</evidence>
<feature type="transmembrane region" description="Helical" evidence="1">
    <location>
        <begin position="58"/>
        <end position="75"/>
    </location>
</feature>
<evidence type="ECO:0000256" key="1">
    <source>
        <dbReference type="SAM" id="Phobius"/>
    </source>
</evidence>
<proteinExistence type="predicted"/>
<feature type="transmembrane region" description="Helical" evidence="1">
    <location>
        <begin position="6"/>
        <end position="27"/>
    </location>
</feature>
<dbReference type="EMBL" id="JACMSE010000006">
    <property type="protein sequence ID" value="MBC2889532.1"/>
    <property type="molecule type" value="Genomic_DNA"/>
</dbReference>
<dbReference type="AlphaFoldDB" id="A0A842JBI2"/>
<reference evidence="2 3" key="1">
    <citation type="submission" date="2020-08" db="EMBL/GenBank/DDBJ databases">
        <authorList>
            <person name="Liu C."/>
            <person name="Sun Q."/>
        </authorList>
    </citation>
    <scope>NUCLEOTIDE SEQUENCE [LARGE SCALE GENOMIC DNA]</scope>
    <source>
        <strain evidence="2 3">N22</strain>
    </source>
</reference>